<comment type="caution">
    <text evidence="1">The sequence shown here is derived from an EMBL/GenBank/DDBJ whole genome shotgun (WGS) entry which is preliminary data.</text>
</comment>
<name>A0A2A2KBW8_9BILA</name>
<organism evidence="1 2">
    <name type="scientific">Diploscapter pachys</name>
    <dbReference type="NCBI Taxonomy" id="2018661"/>
    <lineage>
        <taxon>Eukaryota</taxon>
        <taxon>Metazoa</taxon>
        <taxon>Ecdysozoa</taxon>
        <taxon>Nematoda</taxon>
        <taxon>Chromadorea</taxon>
        <taxon>Rhabditida</taxon>
        <taxon>Rhabditina</taxon>
        <taxon>Rhabditomorpha</taxon>
        <taxon>Rhabditoidea</taxon>
        <taxon>Rhabditidae</taxon>
        <taxon>Diploscapter</taxon>
    </lineage>
</organism>
<protein>
    <submittedName>
        <fullName evidence="1">Uncharacterized protein</fullName>
    </submittedName>
</protein>
<sequence>MPHEMPFAMPPVDQQVLAEEHRDNHAIDDRKARAALLPGLQIGGRIAPSQSLGVEAKGAMPRDAGVTHQCVLVELTPQQLVDPCLSARAAAVELASVARQDRVQAMEWRDHARSEIGRKLAGSGLGGQVAQLRVVFDDFVDEALQPLASFLLTRRPAIAQVHGFDAVLAADFEHASRRIRPSGDLANQQWNVQRLQRLAQQPQVAQPKVDLAGRVVMGQPLPGAGDPEGHGRAALAGCRQGGVVVDTQVTA</sequence>
<evidence type="ECO:0000313" key="1">
    <source>
        <dbReference type="EMBL" id="PAV71506.1"/>
    </source>
</evidence>
<dbReference type="Proteomes" id="UP000218231">
    <property type="component" value="Unassembled WGS sequence"/>
</dbReference>
<reference evidence="1 2" key="1">
    <citation type="journal article" date="2017" name="Curr. Biol.">
        <title>Genome architecture and evolution of a unichromosomal asexual nematode.</title>
        <authorList>
            <person name="Fradin H."/>
            <person name="Zegar C."/>
            <person name="Gutwein M."/>
            <person name="Lucas J."/>
            <person name="Kovtun M."/>
            <person name="Corcoran D."/>
            <person name="Baugh L.R."/>
            <person name="Kiontke K."/>
            <person name="Gunsalus K."/>
            <person name="Fitch D.H."/>
            <person name="Piano F."/>
        </authorList>
    </citation>
    <scope>NUCLEOTIDE SEQUENCE [LARGE SCALE GENOMIC DNA]</scope>
    <source>
        <strain evidence="1">PF1309</strain>
    </source>
</reference>
<dbReference type="EMBL" id="LIAE01009012">
    <property type="protein sequence ID" value="PAV71506.1"/>
    <property type="molecule type" value="Genomic_DNA"/>
</dbReference>
<accession>A0A2A2KBW8</accession>
<dbReference type="AlphaFoldDB" id="A0A2A2KBW8"/>
<evidence type="ECO:0000313" key="2">
    <source>
        <dbReference type="Proteomes" id="UP000218231"/>
    </source>
</evidence>
<proteinExistence type="predicted"/>
<gene>
    <name evidence="1" type="ORF">WR25_16093</name>
</gene>
<keyword evidence="2" id="KW-1185">Reference proteome</keyword>